<sequence>MKRGGNDSILYVEDILPLDVKYPLGFFVKTIRTQHFKEIQDYYALLLSELEQRDTEQKGILPLSAIRDAILTIDPFADQGAVYNRLMKAMHVKIKAHLYMRESVHYKAILKVSVTNQYIKYPSNANGLCFGCILENECDVFDEIHFEFRL</sequence>
<dbReference type="EMBL" id="JPWU03000247">
    <property type="protein sequence ID" value="KAG2521532.1"/>
    <property type="molecule type" value="Genomic_DNA"/>
</dbReference>
<dbReference type="EMBL" id="MBDN02000160">
    <property type="protein sequence ID" value="RLN79120.1"/>
    <property type="molecule type" value="Genomic_DNA"/>
</dbReference>
<proteinExistence type="predicted"/>
<keyword evidence="5" id="KW-1185">Reference proteome</keyword>
<dbReference type="Proteomes" id="UP000785171">
    <property type="component" value="Unassembled WGS sequence"/>
</dbReference>
<evidence type="ECO:0000313" key="1">
    <source>
        <dbReference type="EMBL" id="KAG2520461.1"/>
    </source>
</evidence>
<dbReference type="EMBL" id="MAYM02000103">
    <property type="protein sequence ID" value="RLN46044.1"/>
    <property type="molecule type" value="Genomic_DNA"/>
</dbReference>
<name>A0A3R7KIW0_9STRA</name>
<dbReference type="Proteomes" id="UP000792063">
    <property type="component" value="Unassembled WGS sequence"/>
</dbReference>
<reference evidence="1" key="3">
    <citation type="submission" date="2020-06" db="EMBL/GenBank/DDBJ databases">
        <authorList>
            <person name="Studholme D.J."/>
        </authorList>
    </citation>
    <scope>NUCLEOTIDE SEQUENCE</scope>
    <source>
        <strain evidence="1">NZFS 2646</strain>
        <strain evidence="2">NZFS 3630</strain>
    </source>
</reference>
<evidence type="ECO:0000313" key="3">
    <source>
        <dbReference type="EMBL" id="RLN46044.1"/>
    </source>
</evidence>
<protein>
    <submittedName>
        <fullName evidence="4">Uncharacterized protein</fullName>
    </submittedName>
</protein>
<evidence type="ECO:0000313" key="2">
    <source>
        <dbReference type="EMBL" id="KAG2521532.1"/>
    </source>
</evidence>
<organism evidence="4 5">
    <name type="scientific">Phytophthora kernoviae</name>
    <dbReference type="NCBI Taxonomy" id="325452"/>
    <lineage>
        <taxon>Eukaryota</taxon>
        <taxon>Sar</taxon>
        <taxon>Stramenopiles</taxon>
        <taxon>Oomycota</taxon>
        <taxon>Peronosporomycetes</taxon>
        <taxon>Peronosporales</taxon>
        <taxon>Peronosporaceae</taxon>
        <taxon>Phytophthora</taxon>
    </lineage>
</organism>
<reference evidence="5 6" key="2">
    <citation type="submission" date="2018-07" db="EMBL/GenBank/DDBJ databases">
        <title>Genome sequencing of oomycete isolates from Chile give support for New Zealand origin for Phytophthora kernoviae and make available the first Nothophytophthora sp. genome.</title>
        <authorList>
            <person name="Studholme D.J."/>
            <person name="Sanfuentes E."/>
            <person name="Panda P."/>
            <person name="Hill R."/>
            <person name="Sambles C."/>
            <person name="Grant M."/>
            <person name="Williams N.M."/>
            <person name="Mcdougal R.L."/>
        </authorList>
    </citation>
    <scope>NUCLEOTIDE SEQUENCE [LARGE SCALE GENOMIC DNA]</scope>
    <source>
        <strain evidence="3">Chile2</strain>
        <strain evidence="4">Chile4</strain>
    </source>
</reference>
<reference evidence="1" key="1">
    <citation type="journal article" date="2015" name="Genom Data">
        <title>Genome sequences of six Phytophthora species associated with forests in New Zealand.</title>
        <authorList>
            <person name="Studholme D.J."/>
            <person name="McDougal R.L."/>
            <person name="Sambles C."/>
            <person name="Hansen E."/>
            <person name="Hardy G."/>
            <person name="Grant M."/>
            <person name="Ganley R.J."/>
            <person name="Williams N.M."/>
        </authorList>
    </citation>
    <scope>NUCLEOTIDE SEQUENCE</scope>
    <source>
        <strain evidence="1">NZFS 2646</strain>
        <strain evidence="2">NZFS 3630</strain>
    </source>
</reference>
<dbReference type="Proteomes" id="UP000285624">
    <property type="component" value="Unassembled WGS sequence"/>
</dbReference>
<evidence type="ECO:0000313" key="6">
    <source>
        <dbReference type="Proteomes" id="UP000285883"/>
    </source>
</evidence>
<dbReference type="Proteomes" id="UP000285883">
    <property type="component" value="Unassembled WGS sequence"/>
</dbReference>
<accession>A0A3R7KIW0</accession>
<evidence type="ECO:0000313" key="4">
    <source>
        <dbReference type="EMBL" id="RLN79120.1"/>
    </source>
</evidence>
<dbReference type="AlphaFoldDB" id="A0A3R7KIW0"/>
<comment type="caution">
    <text evidence="4">The sequence shown here is derived from an EMBL/GenBank/DDBJ whole genome shotgun (WGS) entry which is preliminary data.</text>
</comment>
<gene>
    <name evidence="3" type="ORF">BBI17_005589</name>
    <name evidence="4" type="ORF">BBO99_00005490</name>
    <name evidence="1" type="ORF">JM16_006689</name>
    <name evidence="2" type="ORF">JM18_006530</name>
</gene>
<dbReference type="EMBL" id="JPWV03000238">
    <property type="protein sequence ID" value="KAG2520461.1"/>
    <property type="molecule type" value="Genomic_DNA"/>
</dbReference>
<dbReference type="STRING" id="325452.A0A3R7KIW0"/>
<evidence type="ECO:0000313" key="5">
    <source>
        <dbReference type="Proteomes" id="UP000285624"/>
    </source>
</evidence>